<dbReference type="CDD" id="cd04923">
    <property type="entry name" value="ACT_AK-LysC-DapG-like_2"/>
    <property type="match status" value="1"/>
</dbReference>
<dbReference type="InterPro" id="IPR018042">
    <property type="entry name" value="Aspartate_kinase_CS"/>
</dbReference>
<dbReference type="SUPFAM" id="SSF53633">
    <property type="entry name" value="Carbamate kinase-like"/>
    <property type="match status" value="1"/>
</dbReference>
<comment type="pathway">
    <text evidence="2 15">Amino-acid biosynthesis; L-methionine biosynthesis via de novo pathway; L-homoserine from L-aspartate: step 1/3.</text>
</comment>
<dbReference type="GO" id="GO:0009089">
    <property type="term" value="P:lysine biosynthetic process via diaminopimelate"/>
    <property type="evidence" value="ECO:0007669"/>
    <property type="project" value="UniProtKB-UniPathway"/>
</dbReference>
<evidence type="ECO:0000256" key="11">
    <source>
        <dbReference type="ARBA" id="ARBA00023154"/>
    </source>
</evidence>
<dbReference type="FunFam" id="3.40.1160.10:FF:000002">
    <property type="entry name" value="Aspartokinase"/>
    <property type="match status" value="1"/>
</dbReference>
<dbReference type="GO" id="GO:0005829">
    <property type="term" value="C:cytosol"/>
    <property type="evidence" value="ECO:0007669"/>
    <property type="project" value="TreeGrafter"/>
</dbReference>
<accession>A0A8J7TKN4</accession>
<dbReference type="GO" id="GO:0005524">
    <property type="term" value="F:ATP binding"/>
    <property type="evidence" value="ECO:0007669"/>
    <property type="project" value="UniProtKB-KW"/>
</dbReference>
<dbReference type="NCBIfam" id="NF005154">
    <property type="entry name" value="PRK06635.1-2"/>
    <property type="match status" value="1"/>
</dbReference>
<evidence type="ECO:0000256" key="5">
    <source>
        <dbReference type="ARBA" id="ARBA00022605"/>
    </source>
</evidence>
<dbReference type="NCBIfam" id="NF005155">
    <property type="entry name" value="PRK06635.1-4"/>
    <property type="match status" value="1"/>
</dbReference>
<dbReference type="NCBIfam" id="TIGR00657">
    <property type="entry name" value="asp_kinases"/>
    <property type="match status" value="1"/>
</dbReference>
<evidence type="ECO:0000256" key="6">
    <source>
        <dbReference type="ARBA" id="ARBA00022679"/>
    </source>
</evidence>
<dbReference type="Proteomes" id="UP000664277">
    <property type="component" value="Unassembled WGS sequence"/>
</dbReference>
<feature type="binding site" evidence="13">
    <location>
        <begin position="7"/>
        <end position="10"/>
    </location>
    <ligand>
        <name>ATP</name>
        <dbReference type="ChEBI" id="CHEBI:30616"/>
    </ligand>
</feature>
<dbReference type="GO" id="GO:0009088">
    <property type="term" value="P:threonine biosynthetic process"/>
    <property type="evidence" value="ECO:0007669"/>
    <property type="project" value="UniProtKB-UniPathway"/>
</dbReference>
<comment type="caution">
    <text evidence="18">The sequence shown here is derived from an EMBL/GenBank/DDBJ whole genome shotgun (WGS) entry which is preliminary data.</text>
</comment>
<dbReference type="PANTHER" id="PTHR21499">
    <property type="entry name" value="ASPARTATE KINASE"/>
    <property type="match status" value="1"/>
</dbReference>
<gene>
    <name evidence="18" type="ORF">J0M35_04985</name>
</gene>
<proteinExistence type="inferred from homology"/>
<dbReference type="Gene3D" id="3.40.1160.10">
    <property type="entry name" value="Acetylglutamate kinase-like"/>
    <property type="match status" value="1"/>
</dbReference>
<dbReference type="InterPro" id="IPR045865">
    <property type="entry name" value="ACT-like_dom_sf"/>
</dbReference>
<protein>
    <recommendedName>
        <fullName evidence="14">Aspartokinase</fullName>
        <ecNumber evidence="14">2.7.2.4</ecNumber>
    </recommendedName>
</protein>
<dbReference type="PIRSF" id="PIRSF000726">
    <property type="entry name" value="Asp_kin"/>
    <property type="match status" value="1"/>
</dbReference>
<keyword evidence="10" id="KW-0220">Diaminopimelate biosynthesis</keyword>
<evidence type="ECO:0000256" key="9">
    <source>
        <dbReference type="ARBA" id="ARBA00022840"/>
    </source>
</evidence>
<dbReference type="UniPathway" id="UPA00051">
    <property type="reaction ID" value="UER00462"/>
</dbReference>
<dbReference type="UniPathway" id="UPA00050">
    <property type="reaction ID" value="UER00461"/>
</dbReference>
<keyword evidence="5 15" id="KW-0028">Amino-acid biosynthesis</keyword>
<keyword evidence="11" id="KW-0457">Lysine biosynthesis</keyword>
<reference evidence="18" key="1">
    <citation type="submission" date="2021-02" db="EMBL/GenBank/DDBJ databases">
        <title>Genome-Resolved Metagenomics of a Microbial Community Performing Photosynthetic Biological Nutrient Removal.</title>
        <authorList>
            <person name="Mcdaniel E.A."/>
        </authorList>
    </citation>
    <scope>NUCLEOTIDE SEQUENCE</scope>
    <source>
        <strain evidence="18">UWPOB_OBS1</strain>
    </source>
</reference>
<keyword evidence="9 13" id="KW-0067">ATP-binding</keyword>
<evidence type="ECO:0000256" key="7">
    <source>
        <dbReference type="ARBA" id="ARBA00022741"/>
    </source>
</evidence>
<dbReference type="EMBL" id="JAFLCK010000005">
    <property type="protein sequence ID" value="MBN8659694.1"/>
    <property type="molecule type" value="Genomic_DNA"/>
</dbReference>
<dbReference type="Gene3D" id="3.30.2130.10">
    <property type="entry name" value="VC0802-like"/>
    <property type="match status" value="1"/>
</dbReference>
<organism evidence="18 19">
    <name type="scientific">Candidatus Obscuribacter phosphatis</name>
    <dbReference type="NCBI Taxonomy" id="1906157"/>
    <lineage>
        <taxon>Bacteria</taxon>
        <taxon>Bacillati</taxon>
        <taxon>Candidatus Melainabacteria</taxon>
        <taxon>Candidatus Obscuribacterales</taxon>
        <taxon>Candidatus Obscuribacteraceae</taxon>
        <taxon>Candidatus Obscuribacter</taxon>
    </lineage>
</organism>
<dbReference type="GO" id="GO:0019877">
    <property type="term" value="P:diaminopimelate biosynthetic process"/>
    <property type="evidence" value="ECO:0007669"/>
    <property type="project" value="UniProtKB-KW"/>
</dbReference>
<feature type="domain" description="Aspartate/glutamate/uridylate kinase" evidence="16">
    <location>
        <begin position="3"/>
        <end position="233"/>
    </location>
</feature>
<sequence>MTRLVQKFGGTSVADVQKIKRAAEITAQAAAAGHEVTTVVSAMGHTTDHLIDLAEQVMADPHGQASREMDMLLATGEQVSIALFTMALQSLGVNARSFTGAQAGIITENRHGSARIQEVRSDKVEATLSRGEVAVVAGFQGITESEELTTLGRGGSDTTAVALAAAIGADRCDIYTDVEGVFTADPRIISEARCLPSVSYEEMLELAFTGAQVMNARSVELAMDNQVPIRVRSTFTPENPGTLITHRVASPEYTIAGIALDMNSAVLKLKSLSAVSDTRPLEGVSSLFTRLTELGIQTDMVMVLKREDEPASELVFTVEKSALARVQQLIESLASALGNPLMQVETDTAKVSVVGRRLTSRPEVVAGVFETLNDAEIPVQMVATGDMRVSVLMPARFGREAVRKIHQRFNLEEGTITV</sequence>
<dbReference type="Pfam" id="PF22468">
    <property type="entry name" value="ACT_9"/>
    <property type="match status" value="1"/>
</dbReference>
<feature type="binding site" evidence="13">
    <location>
        <position position="77"/>
    </location>
    <ligand>
        <name>substrate</name>
    </ligand>
</feature>
<dbReference type="InterPro" id="IPR005260">
    <property type="entry name" value="Asp_kin_monofn"/>
</dbReference>
<evidence type="ECO:0000256" key="15">
    <source>
        <dbReference type="RuleBase" id="RU004249"/>
    </source>
</evidence>
<evidence type="ECO:0000256" key="1">
    <source>
        <dbReference type="ARBA" id="ARBA00004766"/>
    </source>
</evidence>
<dbReference type="Pfam" id="PF00696">
    <property type="entry name" value="AA_kinase"/>
    <property type="match status" value="1"/>
</dbReference>
<name>A0A8J7TKN4_9BACT</name>
<evidence type="ECO:0000256" key="12">
    <source>
        <dbReference type="ARBA" id="ARBA00047872"/>
    </source>
</evidence>
<dbReference type="CDD" id="cd04261">
    <property type="entry name" value="AAK_AKii-LysC-BS"/>
    <property type="match status" value="1"/>
</dbReference>
<dbReference type="GO" id="GO:0004072">
    <property type="term" value="F:aspartate kinase activity"/>
    <property type="evidence" value="ECO:0007669"/>
    <property type="project" value="UniProtKB-EC"/>
</dbReference>
<dbReference type="PANTHER" id="PTHR21499:SF3">
    <property type="entry name" value="ASPARTOKINASE"/>
    <property type="match status" value="1"/>
</dbReference>
<dbReference type="PROSITE" id="PS00324">
    <property type="entry name" value="ASPARTOKINASE"/>
    <property type="match status" value="1"/>
</dbReference>
<keyword evidence="6 14" id="KW-0808">Transferase</keyword>
<evidence type="ECO:0000259" key="17">
    <source>
        <dbReference type="Pfam" id="PF22468"/>
    </source>
</evidence>
<comment type="catalytic activity">
    <reaction evidence="12 14">
        <text>L-aspartate + ATP = 4-phospho-L-aspartate + ADP</text>
        <dbReference type="Rhea" id="RHEA:23776"/>
        <dbReference type="ChEBI" id="CHEBI:29991"/>
        <dbReference type="ChEBI" id="CHEBI:30616"/>
        <dbReference type="ChEBI" id="CHEBI:57535"/>
        <dbReference type="ChEBI" id="CHEBI:456216"/>
        <dbReference type="EC" id="2.7.2.4"/>
    </reaction>
</comment>
<dbReference type="InterPro" id="IPR054352">
    <property type="entry name" value="ACT_Aspartokinase"/>
</dbReference>
<dbReference type="InterPro" id="IPR001048">
    <property type="entry name" value="Asp/Glu/Uridylate_kinase"/>
</dbReference>
<evidence type="ECO:0000256" key="4">
    <source>
        <dbReference type="ARBA" id="ARBA00010122"/>
    </source>
</evidence>
<evidence type="ECO:0000256" key="10">
    <source>
        <dbReference type="ARBA" id="ARBA00022915"/>
    </source>
</evidence>
<evidence type="ECO:0000259" key="16">
    <source>
        <dbReference type="Pfam" id="PF00696"/>
    </source>
</evidence>
<evidence type="ECO:0000256" key="13">
    <source>
        <dbReference type="PIRSR" id="PIRSR000726-1"/>
    </source>
</evidence>
<dbReference type="SUPFAM" id="SSF55021">
    <property type="entry name" value="ACT-like"/>
    <property type="match status" value="1"/>
</dbReference>
<evidence type="ECO:0000256" key="14">
    <source>
        <dbReference type="RuleBase" id="RU003448"/>
    </source>
</evidence>
<dbReference type="GO" id="GO:0009090">
    <property type="term" value="P:homoserine biosynthetic process"/>
    <property type="evidence" value="ECO:0007669"/>
    <property type="project" value="TreeGrafter"/>
</dbReference>
<comment type="pathway">
    <text evidence="1 15">Amino-acid biosynthesis; L-lysine biosynthesis via DAP pathway; (S)-tetrahydrodipicolinate from L-aspartate: step 1/4.</text>
</comment>
<evidence type="ECO:0000256" key="2">
    <source>
        <dbReference type="ARBA" id="ARBA00004986"/>
    </source>
</evidence>
<feature type="domain" description="Aspartokinase ACT" evidence="17">
    <location>
        <begin position="351"/>
        <end position="409"/>
    </location>
</feature>
<evidence type="ECO:0000313" key="18">
    <source>
        <dbReference type="EMBL" id="MBN8659694.1"/>
    </source>
</evidence>
<feature type="binding site" evidence="13">
    <location>
        <position position="187"/>
    </location>
    <ligand>
        <name>ATP</name>
        <dbReference type="ChEBI" id="CHEBI:30616"/>
    </ligand>
</feature>
<comment type="similarity">
    <text evidence="4 14">Belongs to the aspartokinase family.</text>
</comment>
<dbReference type="InterPro" id="IPR036393">
    <property type="entry name" value="AceGlu_kinase-like_sf"/>
</dbReference>
<keyword evidence="8 14" id="KW-0418">Kinase</keyword>
<dbReference type="UniPathway" id="UPA00034">
    <property type="reaction ID" value="UER00015"/>
</dbReference>
<dbReference type="InterPro" id="IPR041740">
    <property type="entry name" value="AKii-LysC-BS"/>
</dbReference>
<dbReference type="InterPro" id="IPR001341">
    <property type="entry name" value="Asp_kinase"/>
</dbReference>
<evidence type="ECO:0000313" key="19">
    <source>
        <dbReference type="Proteomes" id="UP000664277"/>
    </source>
</evidence>
<keyword evidence="7 13" id="KW-0547">Nucleotide-binding</keyword>
<comment type="pathway">
    <text evidence="3 15">Amino-acid biosynthesis; L-threonine biosynthesis; L-threonine from L-aspartate: step 1/5.</text>
</comment>
<evidence type="ECO:0000256" key="3">
    <source>
        <dbReference type="ARBA" id="ARBA00005139"/>
    </source>
</evidence>
<feature type="binding site" evidence="13">
    <location>
        <position position="47"/>
    </location>
    <ligand>
        <name>substrate</name>
    </ligand>
</feature>
<dbReference type="EC" id="2.7.2.4" evidence="14"/>
<feature type="binding site" evidence="13">
    <location>
        <begin position="176"/>
        <end position="177"/>
    </location>
    <ligand>
        <name>ATP</name>
        <dbReference type="ChEBI" id="CHEBI:30616"/>
    </ligand>
</feature>
<evidence type="ECO:0000256" key="8">
    <source>
        <dbReference type="ARBA" id="ARBA00022777"/>
    </source>
</evidence>
<dbReference type="AlphaFoldDB" id="A0A8J7TKN4"/>